<evidence type="ECO:0000256" key="2">
    <source>
        <dbReference type="SAM" id="Phobius"/>
    </source>
</evidence>
<reference evidence="5" key="1">
    <citation type="journal article" date="2019" name="Int. J. Syst. Evol. Microbiol.">
        <title>The Global Catalogue of Microorganisms (GCM) 10K type strain sequencing project: providing services to taxonomists for standard genome sequencing and annotation.</title>
        <authorList>
            <consortium name="The Broad Institute Genomics Platform"/>
            <consortium name="The Broad Institute Genome Sequencing Center for Infectious Disease"/>
            <person name="Wu L."/>
            <person name="Ma J."/>
        </authorList>
    </citation>
    <scope>NUCLEOTIDE SEQUENCE [LARGE SCALE GENOMIC DNA]</scope>
    <source>
        <strain evidence="5">KCTC 3913</strain>
    </source>
</reference>
<evidence type="ECO:0000313" key="4">
    <source>
        <dbReference type="EMBL" id="MFD2682760.1"/>
    </source>
</evidence>
<dbReference type="InterPro" id="IPR050400">
    <property type="entry name" value="Bact_Cytoskel_RodZ"/>
</dbReference>
<evidence type="ECO:0000313" key="5">
    <source>
        <dbReference type="Proteomes" id="UP001597506"/>
    </source>
</evidence>
<dbReference type="Pfam" id="PF13413">
    <property type="entry name" value="HTH_25"/>
    <property type="match status" value="1"/>
</dbReference>
<evidence type="ECO:0000256" key="1">
    <source>
        <dbReference type="SAM" id="MobiDB-lite"/>
    </source>
</evidence>
<keyword evidence="2" id="KW-1133">Transmembrane helix</keyword>
<feature type="compositionally biased region" description="Basic and acidic residues" evidence="1">
    <location>
        <begin position="151"/>
        <end position="188"/>
    </location>
</feature>
<dbReference type="Gene3D" id="1.10.260.40">
    <property type="entry name" value="lambda repressor-like DNA-binding domains"/>
    <property type="match status" value="1"/>
</dbReference>
<dbReference type="PANTHER" id="PTHR34475:SF1">
    <property type="entry name" value="CYTOSKELETON PROTEIN RODZ"/>
    <property type="match status" value="1"/>
</dbReference>
<protein>
    <submittedName>
        <fullName evidence="4">Helix-turn-helix domain-containing protein</fullName>
    </submittedName>
</protein>
<dbReference type="PANTHER" id="PTHR34475">
    <property type="match status" value="1"/>
</dbReference>
<dbReference type="EMBL" id="JBHUMF010000031">
    <property type="protein sequence ID" value="MFD2682760.1"/>
    <property type="molecule type" value="Genomic_DNA"/>
</dbReference>
<feature type="compositionally biased region" description="Polar residues" evidence="1">
    <location>
        <begin position="137"/>
        <end position="147"/>
    </location>
</feature>
<keyword evidence="2" id="KW-0812">Transmembrane</keyword>
<comment type="caution">
    <text evidence="4">The sequence shown here is derived from an EMBL/GenBank/DDBJ whole genome shotgun (WGS) entry which is preliminary data.</text>
</comment>
<sequence>MTELGNRLKDAREAKGYSLDDLQRVTKIQKRYLVGIEEGNYDMMPGKFYVRAFIKQYCEAVDLPTEEIFEEYQEEIPTTINEELPEQLSRVQTRKTVSENSSKVLNFVPMLLVILFVIGALVFVWYFVQNKVGADNNEGSNNGTEQEVTIDENKEQASKAEEETAKEEQEKKEEEKSTEDMKDENSEAKEDDEKEKEEKASEQSLQSVETAGKKTTYELKNANEFQLDISAKGDTWVEIYNSKDEKLFAGLLKDGQKQTADLSDDSLAYIIVGNAANTDIKVNEQLLEYQISATEFVRQDIVIEYAPSSEQ</sequence>
<dbReference type="SUPFAM" id="SSF47413">
    <property type="entry name" value="lambda repressor-like DNA-binding domains"/>
    <property type="match status" value="1"/>
</dbReference>
<dbReference type="Pfam" id="PF13464">
    <property type="entry name" value="RodZ_C"/>
    <property type="match status" value="1"/>
</dbReference>
<gene>
    <name evidence="4" type="ORF">ACFSUL_18630</name>
</gene>
<accession>A0ABW5RVN0</accession>
<evidence type="ECO:0000259" key="3">
    <source>
        <dbReference type="Pfam" id="PF13464"/>
    </source>
</evidence>
<keyword evidence="2" id="KW-0472">Membrane</keyword>
<dbReference type="RefSeq" id="WP_377937386.1">
    <property type="nucleotide sequence ID" value="NZ_JBHUMF010000031.1"/>
</dbReference>
<dbReference type="Proteomes" id="UP001597506">
    <property type="component" value="Unassembled WGS sequence"/>
</dbReference>
<dbReference type="InterPro" id="IPR001387">
    <property type="entry name" value="Cro/C1-type_HTH"/>
</dbReference>
<feature type="region of interest" description="Disordered" evidence="1">
    <location>
        <begin position="135"/>
        <end position="209"/>
    </location>
</feature>
<feature type="domain" description="Cytoskeleton protein RodZ-like C-terminal" evidence="3">
    <location>
        <begin position="229"/>
        <end position="289"/>
    </location>
</feature>
<proteinExistence type="predicted"/>
<name>A0ABW5RVN0_9BACI</name>
<dbReference type="InterPro" id="IPR025194">
    <property type="entry name" value="RodZ-like_C"/>
</dbReference>
<keyword evidence="5" id="KW-1185">Reference proteome</keyword>
<organism evidence="4 5">
    <name type="scientific">Bacillus seohaeanensis</name>
    <dbReference type="NCBI Taxonomy" id="284580"/>
    <lineage>
        <taxon>Bacteria</taxon>
        <taxon>Bacillati</taxon>
        <taxon>Bacillota</taxon>
        <taxon>Bacilli</taxon>
        <taxon>Bacillales</taxon>
        <taxon>Bacillaceae</taxon>
        <taxon>Bacillus</taxon>
    </lineage>
</organism>
<feature type="transmembrane region" description="Helical" evidence="2">
    <location>
        <begin position="104"/>
        <end position="128"/>
    </location>
</feature>
<dbReference type="InterPro" id="IPR010982">
    <property type="entry name" value="Lambda_DNA-bd_dom_sf"/>
</dbReference>
<dbReference type="CDD" id="cd00093">
    <property type="entry name" value="HTH_XRE"/>
    <property type="match status" value="1"/>
</dbReference>